<dbReference type="PANTHER" id="PTHR47506">
    <property type="entry name" value="TRANSCRIPTIONAL REGULATORY PROTEIN"/>
    <property type="match status" value="1"/>
</dbReference>
<dbReference type="Gene3D" id="1.10.357.10">
    <property type="entry name" value="Tetracycline Repressor, domain 2"/>
    <property type="match status" value="1"/>
</dbReference>
<dbReference type="InterPro" id="IPR001647">
    <property type="entry name" value="HTH_TetR"/>
</dbReference>
<comment type="caution">
    <text evidence="6">The sequence shown here is derived from an EMBL/GenBank/DDBJ whole genome shotgun (WGS) entry which is preliminary data.</text>
</comment>
<dbReference type="InterPro" id="IPR009057">
    <property type="entry name" value="Homeodomain-like_sf"/>
</dbReference>
<dbReference type="SUPFAM" id="SSF46689">
    <property type="entry name" value="Homeodomain-like"/>
    <property type="match status" value="1"/>
</dbReference>
<feature type="DNA-binding region" description="H-T-H motif" evidence="4">
    <location>
        <begin position="67"/>
        <end position="86"/>
    </location>
</feature>
<evidence type="ECO:0000256" key="2">
    <source>
        <dbReference type="ARBA" id="ARBA00023125"/>
    </source>
</evidence>
<dbReference type="PRINTS" id="PR00455">
    <property type="entry name" value="HTHTETR"/>
</dbReference>
<keyword evidence="2 4" id="KW-0238">DNA-binding</keyword>
<evidence type="ECO:0000256" key="3">
    <source>
        <dbReference type="ARBA" id="ARBA00023163"/>
    </source>
</evidence>
<keyword evidence="1" id="KW-0805">Transcription regulation</keyword>
<evidence type="ECO:0000259" key="5">
    <source>
        <dbReference type="PROSITE" id="PS50977"/>
    </source>
</evidence>
<protein>
    <submittedName>
        <fullName evidence="6">TetR/AcrR family transcriptional regulator</fullName>
    </submittedName>
</protein>
<dbReference type="Pfam" id="PF00440">
    <property type="entry name" value="TetR_N"/>
    <property type="match status" value="1"/>
</dbReference>
<dbReference type="PROSITE" id="PS50977">
    <property type="entry name" value="HTH_TETR_2"/>
    <property type="match status" value="1"/>
</dbReference>
<evidence type="ECO:0000256" key="1">
    <source>
        <dbReference type="ARBA" id="ARBA00023015"/>
    </source>
</evidence>
<feature type="domain" description="HTH tetR-type" evidence="5">
    <location>
        <begin position="44"/>
        <end position="104"/>
    </location>
</feature>
<sequence>MSELTETAIRPTSYVPGAQPVRQQVGAAATAASGAPAGTATPATHARVRILATADELFYREGVHTVGVDRIIREAKVTKATFYKYYRSKDALIVVYVQARDKAARDFVTGLDARYDTPEKRLRAIVTEISNQVVRAGFHGCPFINAAAQFTDPMHPVRVAVTAHRDWYGGAVEDLFRGMGHARPGDAADDFFLARDGAFAGANLGDPIAAHTALLRAIQRVLDETTD</sequence>
<dbReference type="Proteomes" id="UP000272015">
    <property type="component" value="Unassembled WGS sequence"/>
</dbReference>
<organism evidence="6 7">
    <name type="scientific">Cryobacterium melibiosiphilum</name>
    <dbReference type="NCBI Taxonomy" id="995039"/>
    <lineage>
        <taxon>Bacteria</taxon>
        <taxon>Bacillati</taxon>
        <taxon>Actinomycetota</taxon>
        <taxon>Actinomycetes</taxon>
        <taxon>Micrococcales</taxon>
        <taxon>Microbacteriaceae</taxon>
        <taxon>Cryobacterium</taxon>
    </lineage>
</organism>
<reference evidence="6 7" key="1">
    <citation type="submission" date="2018-09" db="EMBL/GenBank/DDBJ databases">
        <title>Novel species of Cryobacterium.</title>
        <authorList>
            <person name="Liu Q."/>
            <person name="Xin Y.-H."/>
        </authorList>
    </citation>
    <scope>NUCLEOTIDE SEQUENCE [LARGE SCALE GENOMIC DNA]</scope>
    <source>
        <strain evidence="6 7">Hh39</strain>
    </source>
</reference>
<dbReference type="AlphaFoldDB" id="A0A3A5MKF4"/>
<gene>
    <name evidence="6" type="ORF">D6T64_14835</name>
</gene>
<dbReference type="GO" id="GO:0003677">
    <property type="term" value="F:DNA binding"/>
    <property type="evidence" value="ECO:0007669"/>
    <property type="project" value="UniProtKB-UniRule"/>
</dbReference>
<proteinExistence type="predicted"/>
<name>A0A3A5MKF4_9MICO</name>
<evidence type="ECO:0000313" key="7">
    <source>
        <dbReference type="Proteomes" id="UP000272015"/>
    </source>
</evidence>
<accession>A0A3A5MKF4</accession>
<dbReference type="RefSeq" id="WP_119975458.1">
    <property type="nucleotide sequence ID" value="NZ_JBHSQA010000003.1"/>
</dbReference>
<dbReference type="SUPFAM" id="SSF48498">
    <property type="entry name" value="Tetracyclin repressor-like, C-terminal domain"/>
    <property type="match status" value="1"/>
</dbReference>
<evidence type="ECO:0000313" key="6">
    <source>
        <dbReference type="EMBL" id="RJT87313.1"/>
    </source>
</evidence>
<dbReference type="InterPro" id="IPR036271">
    <property type="entry name" value="Tet_transcr_reg_TetR-rel_C_sf"/>
</dbReference>
<dbReference type="PANTHER" id="PTHR47506:SF1">
    <property type="entry name" value="HTH-TYPE TRANSCRIPTIONAL REGULATOR YJDC"/>
    <property type="match status" value="1"/>
</dbReference>
<keyword evidence="7" id="KW-1185">Reference proteome</keyword>
<dbReference type="OrthoDB" id="4214267at2"/>
<evidence type="ECO:0000256" key="4">
    <source>
        <dbReference type="PROSITE-ProRule" id="PRU00335"/>
    </source>
</evidence>
<dbReference type="EMBL" id="QZVS01000090">
    <property type="protein sequence ID" value="RJT87313.1"/>
    <property type="molecule type" value="Genomic_DNA"/>
</dbReference>
<keyword evidence="3" id="KW-0804">Transcription</keyword>